<dbReference type="CDD" id="cd05580">
    <property type="entry name" value="STKc_PKA_like"/>
    <property type="match status" value="1"/>
</dbReference>
<gene>
    <name evidence="13" type="ORF">BDA99DRAFT_433285</name>
</gene>
<dbReference type="PROSITE" id="PS51285">
    <property type="entry name" value="AGC_KINASE_CTER"/>
    <property type="match status" value="1"/>
</dbReference>
<comment type="caution">
    <text evidence="13">The sequence shown here is derived from an EMBL/GenBank/DDBJ whole genome shotgun (WGS) entry which is preliminary data.</text>
</comment>
<dbReference type="Proteomes" id="UP001209540">
    <property type="component" value="Unassembled WGS sequence"/>
</dbReference>
<dbReference type="PROSITE" id="PS00107">
    <property type="entry name" value="PROTEIN_KINASE_ATP"/>
    <property type="match status" value="1"/>
</dbReference>
<dbReference type="InterPro" id="IPR008271">
    <property type="entry name" value="Ser/Thr_kinase_AS"/>
</dbReference>
<keyword evidence="2 10" id="KW-0723">Serine/threonine-protein kinase</keyword>
<comment type="similarity">
    <text evidence="10">Belongs to the protein kinase superfamily.</text>
</comment>
<evidence type="ECO:0000259" key="11">
    <source>
        <dbReference type="PROSITE" id="PS50011"/>
    </source>
</evidence>
<evidence type="ECO:0000313" key="14">
    <source>
        <dbReference type="Proteomes" id="UP001209540"/>
    </source>
</evidence>
<evidence type="ECO:0000256" key="10">
    <source>
        <dbReference type="RuleBase" id="RU000304"/>
    </source>
</evidence>
<proteinExistence type="inferred from homology"/>
<dbReference type="EC" id="2.7.11.11" evidence="1"/>
<keyword evidence="5 13" id="KW-0418">Kinase</keyword>
<dbReference type="InterPro" id="IPR017441">
    <property type="entry name" value="Protein_kinase_ATP_BS"/>
</dbReference>
<dbReference type="Gene3D" id="1.10.510.10">
    <property type="entry name" value="Transferase(Phosphotransferase) domain 1"/>
    <property type="match status" value="1"/>
</dbReference>
<feature type="domain" description="AGC-kinase C-terminal" evidence="12">
    <location>
        <begin position="299"/>
        <end position="358"/>
    </location>
</feature>
<accession>A0AAD5PHE9</accession>
<evidence type="ECO:0000259" key="12">
    <source>
        <dbReference type="PROSITE" id="PS51285"/>
    </source>
</evidence>
<evidence type="ECO:0000256" key="8">
    <source>
        <dbReference type="ARBA" id="ARBA00047454"/>
    </source>
</evidence>
<dbReference type="InterPro" id="IPR000719">
    <property type="entry name" value="Prot_kinase_dom"/>
</dbReference>
<evidence type="ECO:0000313" key="13">
    <source>
        <dbReference type="EMBL" id="KAI9271763.1"/>
    </source>
</evidence>
<reference evidence="13" key="1">
    <citation type="journal article" date="2022" name="IScience">
        <title>Evolution of zygomycete secretomes and the origins of terrestrial fungal ecologies.</title>
        <authorList>
            <person name="Chang Y."/>
            <person name="Wang Y."/>
            <person name="Mondo S."/>
            <person name="Ahrendt S."/>
            <person name="Andreopoulos W."/>
            <person name="Barry K."/>
            <person name="Beard J."/>
            <person name="Benny G.L."/>
            <person name="Blankenship S."/>
            <person name="Bonito G."/>
            <person name="Cuomo C."/>
            <person name="Desiro A."/>
            <person name="Gervers K.A."/>
            <person name="Hundley H."/>
            <person name="Kuo A."/>
            <person name="LaButti K."/>
            <person name="Lang B.F."/>
            <person name="Lipzen A."/>
            <person name="O'Donnell K."/>
            <person name="Pangilinan J."/>
            <person name="Reynolds N."/>
            <person name="Sandor L."/>
            <person name="Smith M.E."/>
            <person name="Tsang A."/>
            <person name="Grigoriev I.V."/>
            <person name="Stajich J.E."/>
            <person name="Spatafora J.W."/>
        </authorList>
    </citation>
    <scope>NUCLEOTIDE SEQUENCE</scope>
    <source>
        <strain evidence="13">RSA 2281</strain>
    </source>
</reference>
<dbReference type="GO" id="GO:0005829">
    <property type="term" value="C:cytosol"/>
    <property type="evidence" value="ECO:0007669"/>
    <property type="project" value="TreeGrafter"/>
</dbReference>
<dbReference type="FunFam" id="3.30.200.20:FF:000042">
    <property type="entry name" value="Aurora kinase A"/>
    <property type="match status" value="1"/>
</dbReference>
<evidence type="ECO:0000256" key="2">
    <source>
        <dbReference type="ARBA" id="ARBA00022527"/>
    </source>
</evidence>
<evidence type="ECO:0000256" key="3">
    <source>
        <dbReference type="ARBA" id="ARBA00022679"/>
    </source>
</evidence>
<reference evidence="13" key="2">
    <citation type="submission" date="2023-02" db="EMBL/GenBank/DDBJ databases">
        <authorList>
            <consortium name="DOE Joint Genome Institute"/>
            <person name="Mondo S.J."/>
            <person name="Chang Y."/>
            <person name="Wang Y."/>
            <person name="Ahrendt S."/>
            <person name="Andreopoulos W."/>
            <person name="Barry K."/>
            <person name="Beard J."/>
            <person name="Benny G.L."/>
            <person name="Blankenship S."/>
            <person name="Bonito G."/>
            <person name="Cuomo C."/>
            <person name="Desiro A."/>
            <person name="Gervers K.A."/>
            <person name="Hundley H."/>
            <person name="Kuo A."/>
            <person name="LaButti K."/>
            <person name="Lang B.F."/>
            <person name="Lipzen A."/>
            <person name="O'Donnell K."/>
            <person name="Pangilinan J."/>
            <person name="Reynolds N."/>
            <person name="Sandor L."/>
            <person name="Smith M.W."/>
            <person name="Tsang A."/>
            <person name="Grigoriev I.V."/>
            <person name="Stajich J.E."/>
            <person name="Spatafora J.W."/>
        </authorList>
    </citation>
    <scope>NUCLEOTIDE SEQUENCE</scope>
    <source>
        <strain evidence="13">RSA 2281</strain>
    </source>
</reference>
<keyword evidence="6 9" id="KW-0067">ATP-binding</keyword>
<name>A0AAD5PHE9_9FUNG</name>
<dbReference type="Gene3D" id="3.30.200.20">
    <property type="entry name" value="Phosphorylase Kinase, domain 1"/>
    <property type="match status" value="1"/>
</dbReference>
<evidence type="ECO:0000256" key="6">
    <source>
        <dbReference type="ARBA" id="ARBA00022840"/>
    </source>
</evidence>
<dbReference type="SMART" id="SM00220">
    <property type="entry name" value="S_TKc"/>
    <property type="match status" value="1"/>
</dbReference>
<dbReference type="FunFam" id="1.10.510.10:FF:000005">
    <property type="entry name" value="cAMP-dependent protein kinase catalytic subunit alpha"/>
    <property type="match status" value="1"/>
</dbReference>
<comment type="catalytic activity">
    <reaction evidence="7">
        <text>L-threonyl-[protein] + ATP = O-phospho-L-threonyl-[protein] + ADP + H(+)</text>
        <dbReference type="Rhea" id="RHEA:46608"/>
        <dbReference type="Rhea" id="RHEA-COMP:11060"/>
        <dbReference type="Rhea" id="RHEA-COMP:11605"/>
        <dbReference type="ChEBI" id="CHEBI:15378"/>
        <dbReference type="ChEBI" id="CHEBI:30013"/>
        <dbReference type="ChEBI" id="CHEBI:30616"/>
        <dbReference type="ChEBI" id="CHEBI:61977"/>
        <dbReference type="ChEBI" id="CHEBI:456216"/>
        <dbReference type="EC" id="2.7.11.11"/>
    </reaction>
</comment>
<dbReference type="InterPro" id="IPR000961">
    <property type="entry name" value="AGC-kinase_C"/>
</dbReference>
<dbReference type="PANTHER" id="PTHR24353:SF153">
    <property type="entry name" value="CAMP-DEPENDENT PROTEIN KINASE CATALYTIC SUBUNIT 1"/>
    <property type="match status" value="1"/>
</dbReference>
<dbReference type="GO" id="GO:0005634">
    <property type="term" value="C:nucleus"/>
    <property type="evidence" value="ECO:0007669"/>
    <property type="project" value="TreeGrafter"/>
</dbReference>
<protein>
    <recommendedName>
        <fullName evidence="1">cAMP-dependent protein kinase</fullName>
        <ecNumber evidence="1">2.7.11.11</ecNumber>
    </recommendedName>
</protein>
<sequence length="358" mass="41534">MRTNKTTTLSLKNDDTLPIEEDHQRGQLIQRRQHALTLHLGDFQLLRTLGTGSFGRVRLCRSIHNHHYYAIKIMNKAELVRLKQMNHTNSERKTLLQVIHPFIVHLWGTFQDTHYLYMVMDFIPGGELFSVLKSEQCLEPHVAQFFAAEALSALAYLHEECHIIYRDLKPENILLDRQGHVRLTDFGFAKYVSDRTYTFCGTADYLAPEIIMLIGYGKTVDYWALGILIFEMLAGYTPFHDDDPLTGYDKILVCNIKYPLHFSTLAHDLLARLLTRDLSQRLGNLAGGYQDIMDHPWFADMDFELLAQREITPPYQPQILDGNNGQDPSSCYEIYDEEPLLPSLENDVDPYRHYFMDF</sequence>
<keyword evidence="3" id="KW-0808">Transferase</keyword>
<dbReference type="GO" id="GO:0004691">
    <property type="term" value="F:cAMP-dependent protein kinase activity"/>
    <property type="evidence" value="ECO:0007669"/>
    <property type="project" value="UniProtKB-EC"/>
</dbReference>
<dbReference type="EMBL" id="JAIXMP010000006">
    <property type="protein sequence ID" value="KAI9271763.1"/>
    <property type="molecule type" value="Genomic_DNA"/>
</dbReference>
<evidence type="ECO:0000256" key="4">
    <source>
        <dbReference type="ARBA" id="ARBA00022741"/>
    </source>
</evidence>
<evidence type="ECO:0000256" key="5">
    <source>
        <dbReference type="ARBA" id="ARBA00022777"/>
    </source>
</evidence>
<comment type="catalytic activity">
    <reaction evidence="8">
        <text>L-seryl-[protein] + ATP = O-phospho-L-seryl-[protein] + ADP + H(+)</text>
        <dbReference type="Rhea" id="RHEA:17989"/>
        <dbReference type="Rhea" id="RHEA-COMP:9863"/>
        <dbReference type="Rhea" id="RHEA-COMP:11604"/>
        <dbReference type="ChEBI" id="CHEBI:15378"/>
        <dbReference type="ChEBI" id="CHEBI:29999"/>
        <dbReference type="ChEBI" id="CHEBI:30616"/>
        <dbReference type="ChEBI" id="CHEBI:83421"/>
        <dbReference type="ChEBI" id="CHEBI:456216"/>
        <dbReference type="EC" id="2.7.11.11"/>
    </reaction>
</comment>
<evidence type="ECO:0000256" key="9">
    <source>
        <dbReference type="PROSITE-ProRule" id="PRU10141"/>
    </source>
</evidence>
<dbReference type="InterPro" id="IPR011009">
    <property type="entry name" value="Kinase-like_dom_sf"/>
</dbReference>
<dbReference type="Pfam" id="PF00069">
    <property type="entry name" value="Pkinase"/>
    <property type="match status" value="1"/>
</dbReference>
<keyword evidence="14" id="KW-1185">Reference proteome</keyword>
<dbReference type="SUPFAM" id="SSF56112">
    <property type="entry name" value="Protein kinase-like (PK-like)"/>
    <property type="match status" value="1"/>
</dbReference>
<dbReference type="GO" id="GO:0009653">
    <property type="term" value="P:anatomical structure morphogenesis"/>
    <property type="evidence" value="ECO:0007669"/>
    <property type="project" value="UniProtKB-ARBA"/>
</dbReference>
<dbReference type="AlphaFoldDB" id="A0AAD5PHE9"/>
<dbReference type="PROSITE" id="PS50011">
    <property type="entry name" value="PROTEIN_KINASE_DOM"/>
    <property type="match status" value="1"/>
</dbReference>
<evidence type="ECO:0000256" key="1">
    <source>
        <dbReference type="ARBA" id="ARBA00012444"/>
    </source>
</evidence>
<dbReference type="PROSITE" id="PS00108">
    <property type="entry name" value="PROTEIN_KINASE_ST"/>
    <property type="match status" value="1"/>
</dbReference>
<evidence type="ECO:0000256" key="7">
    <source>
        <dbReference type="ARBA" id="ARBA00047292"/>
    </source>
</evidence>
<dbReference type="GO" id="GO:0005952">
    <property type="term" value="C:cAMP-dependent protein kinase complex"/>
    <property type="evidence" value="ECO:0007669"/>
    <property type="project" value="TreeGrafter"/>
</dbReference>
<dbReference type="GO" id="GO:0005524">
    <property type="term" value="F:ATP binding"/>
    <property type="evidence" value="ECO:0007669"/>
    <property type="project" value="UniProtKB-UniRule"/>
</dbReference>
<keyword evidence="4 9" id="KW-0547">Nucleotide-binding</keyword>
<dbReference type="PANTHER" id="PTHR24353">
    <property type="entry name" value="CYCLIC NUCLEOTIDE-DEPENDENT PROTEIN KINASE"/>
    <property type="match status" value="1"/>
</dbReference>
<feature type="binding site" evidence="9">
    <location>
        <position position="72"/>
    </location>
    <ligand>
        <name>ATP</name>
        <dbReference type="ChEBI" id="CHEBI:30616"/>
    </ligand>
</feature>
<feature type="domain" description="Protein kinase" evidence="11">
    <location>
        <begin position="43"/>
        <end position="298"/>
    </location>
</feature>
<organism evidence="13 14">
    <name type="scientific">Phascolomyces articulosus</name>
    <dbReference type="NCBI Taxonomy" id="60185"/>
    <lineage>
        <taxon>Eukaryota</taxon>
        <taxon>Fungi</taxon>
        <taxon>Fungi incertae sedis</taxon>
        <taxon>Mucoromycota</taxon>
        <taxon>Mucoromycotina</taxon>
        <taxon>Mucoromycetes</taxon>
        <taxon>Mucorales</taxon>
        <taxon>Lichtheimiaceae</taxon>
        <taxon>Phascolomyces</taxon>
    </lineage>
</organism>